<dbReference type="SUPFAM" id="SSF161098">
    <property type="entry name" value="MetI-like"/>
    <property type="match status" value="1"/>
</dbReference>
<evidence type="ECO:0000256" key="5">
    <source>
        <dbReference type="ARBA" id="ARBA00022989"/>
    </source>
</evidence>
<keyword evidence="5 7" id="KW-1133">Transmembrane helix</keyword>
<dbReference type="InterPro" id="IPR035906">
    <property type="entry name" value="MetI-like_sf"/>
</dbReference>
<dbReference type="InterPro" id="IPR051393">
    <property type="entry name" value="ABC_transporter_permease"/>
</dbReference>
<comment type="similarity">
    <text evidence="7">Belongs to the binding-protein-dependent transport system permease family.</text>
</comment>
<evidence type="ECO:0000256" key="1">
    <source>
        <dbReference type="ARBA" id="ARBA00004651"/>
    </source>
</evidence>
<dbReference type="RefSeq" id="WP_200847578.1">
    <property type="nucleotide sequence ID" value="NZ_CAKJVD010000027.1"/>
</dbReference>
<reference evidence="8" key="1">
    <citation type="submission" date="2021-10" db="EMBL/GenBank/DDBJ databases">
        <authorList>
            <person name="Mesa V."/>
        </authorList>
    </citation>
    <scope>NUCLEOTIDE SEQUENCE</scope>
    <source>
        <strain evidence="8">CC3_PB</strain>
    </source>
</reference>
<feature type="transmembrane region" description="Helical" evidence="7">
    <location>
        <begin position="41"/>
        <end position="70"/>
    </location>
</feature>
<feature type="transmembrane region" description="Helical" evidence="7">
    <location>
        <begin position="186"/>
        <end position="212"/>
    </location>
</feature>
<dbReference type="InterPro" id="IPR000515">
    <property type="entry name" value="MetI-like"/>
</dbReference>
<dbReference type="PANTHER" id="PTHR30193">
    <property type="entry name" value="ABC TRANSPORTER PERMEASE PROTEIN"/>
    <property type="match status" value="1"/>
</dbReference>
<feature type="transmembrane region" description="Helical" evidence="7">
    <location>
        <begin position="105"/>
        <end position="126"/>
    </location>
</feature>
<dbReference type="AlphaFoldDB" id="A0AA86JF40"/>
<keyword evidence="2 7" id="KW-0813">Transport</keyword>
<dbReference type="CDD" id="cd06261">
    <property type="entry name" value="TM_PBP2"/>
    <property type="match status" value="1"/>
</dbReference>
<comment type="subcellular location">
    <subcellularLocation>
        <location evidence="1 7">Cell membrane</location>
        <topology evidence="1 7">Multi-pass membrane protein</topology>
    </subcellularLocation>
</comment>
<comment type="caution">
    <text evidence="8">The sequence shown here is derived from an EMBL/GenBank/DDBJ whole genome shotgun (WGS) entry which is preliminary data.</text>
</comment>
<feature type="transmembrane region" description="Helical" evidence="7">
    <location>
        <begin position="294"/>
        <end position="314"/>
    </location>
</feature>
<name>A0AA86JF40_9CLOT</name>
<dbReference type="Pfam" id="PF00528">
    <property type="entry name" value="BPD_transp_1"/>
    <property type="match status" value="1"/>
</dbReference>
<sequence length="327" mass="36711">MMSSKPNNNILSSQKNFVENIKKKISATWALKLSRSARDNITAYAFLSPWIIGFLLFSGVPILACFGLSLTKWDLVGSPEFIKFQNYIEMFSADSTFWNTLKVTVIFTFFGVLISVSWALFLASLLNMKAKGMRIFQFLYFIPAVMPSVVMAFIFQLMFNKEIGIINYMLSLIGINGPNWLMDKNWVMPVVVFTCIYTFSTGQMMLTFSAALKEVPLSLYEAANLDGASTMKKFWNITLPSISPIVFFNMIVSTVNLLNGSFSLIYPLTAGGPNDATNIIGLDIYRNAFGTYRMGYSAALSTVLFVIVAIISLAQFKASKKWVHYEE</sequence>
<organism evidence="8 9">
    <name type="scientific">Clostridium neonatale</name>
    <dbReference type="NCBI Taxonomy" id="137838"/>
    <lineage>
        <taxon>Bacteria</taxon>
        <taxon>Bacillati</taxon>
        <taxon>Bacillota</taxon>
        <taxon>Clostridia</taxon>
        <taxon>Eubacteriales</taxon>
        <taxon>Clostridiaceae</taxon>
        <taxon>Clostridium</taxon>
    </lineage>
</organism>
<dbReference type="PROSITE" id="PS50928">
    <property type="entry name" value="ABC_TM1"/>
    <property type="match status" value="1"/>
</dbReference>
<dbReference type="GO" id="GO:0005886">
    <property type="term" value="C:plasma membrane"/>
    <property type="evidence" value="ECO:0007669"/>
    <property type="project" value="UniProtKB-SubCell"/>
</dbReference>
<dbReference type="GeneID" id="68878805"/>
<keyword evidence="6 7" id="KW-0472">Membrane</keyword>
<gene>
    <name evidence="8" type="primary">ugpA</name>
    <name evidence="8" type="ORF">CNEO_41596</name>
</gene>
<feature type="transmembrane region" description="Helical" evidence="7">
    <location>
        <begin position="138"/>
        <end position="159"/>
    </location>
</feature>
<proteinExistence type="inferred from homology"/>
<evidence type="ECO:0000256" key="7">
    <source>
        <dbReference type="RuleBase" id="RU363032"/>
    </source>
</evidence>
<accession>A0AA86JF40</accession>
<evidence type="ECO:0000256" key="6">
    <source>
        <dbReference type="ARBA" id="ARBA00023136"/>
    </source>
</evidence>
<evidence type="ECO:0000313" key="8">
    <source>
        <dbReference type="EMBL" id="CAG9705063.1"/>
    </source>
</evidence>
<keyword evidence="3" id="KW-1003">Cell membrane</keyword>
<evidence type="ECO:0000256" key="2">
    <source>
        <dbReference type="ARBA" id="ARBA00022448"/>
    </source>
</evidence>
<dbReference type="Gene3D" id="1.10.3720.10">
    <property type="entry name" value="MetI-like"/>
    <property type="match status" value="1"/>
</dbReference>
<dbReference type="EMBL" id="CAKJVE010000004">
    <property type="protein sequence ID" value="CAG9705063.1"/>
    <property type="molecule type" value="Genomic_DNA"/>
</dbReference>
<protein>
    <submittedName>
        <fullName evidence="8">Binding-protein-dependent transport system inner membrane protein</fullName>
    </submittedName>
</protein>
<keyword evidence="4 7" id="KW-0812">Transmembrane</keyword>
<dbReference type="GO" id="GO:0055085">
    <property type="term" value="P:transmembrane transport"/>
    <property type="evidence" value="ECO:0007669"/>
    <property type="project" value="InterPro"/>
</dbReference>
<evidence type="ECO:0000256" key="4">
    <source>
        <dbReference type="ARBA" id="ARBA00022692"/>
    </source>
</evidence>
<dbReference type="PANTHER" id="PTHR30193:SF1">
    <property type="entry name" value="ABC TRANSPORTER PERMEASE PROTEIN YESP-RELATED"/>
    <property type="match status" value="1"/>
</dbReference>
<feature type="transmembrane region" description="Helical" evidence="7">
    <location>
        <begin position="233"/>
        <end position="252"/>
    </location>
</feature>
<dbReference type="Proteomes" id="UP000789738">
    <property type="component" value="Unassembled WGS sequence"/>
</dbReference>
<evidence type="ECO:0000313" key="9">
    <source>
        <dbReference type="Proteomes" id="UP000789738"/>
    </source>
</evidence>
<evidence type="ECO:0000256" key="3">
    <source>
        <dbReference type="ARBA" id="ARBA00022475"/>
    </source>
</evidence>